<feature type="binding site" evidence="3">
    <location>
        <position position="618"/>
    </location>
    <ligand>
        <name>L-glutamate</name>
        <dbReference type="ChEBI" id="CHEBI:29985"/>
    </ligand>
</feature>
<keyword evidence="5" id="KW-0812">Transmembrane</keyword>
<dbReference type="PRINTS" id="PR01210">
    <property type="entry name" value="GGTRANSPTASE"/>
</dbReference>
<dbReference type="Pfam" id="PF01019">
    <property type="entry name" value="G_glu_transpept"/>
    <property type="match status" value="1"/>
</dbReference>
<dbReference type="GO" id="GO:0036374">
    <property type="term" value="F:glutathione hydrolase activity"/>
    <property type="evidence" value="ECO:0007669"/>
    <property type="project" value="InterPro"/>
</dbReference>
<evidence type="ECO:0000313" key="6">
    <source>
        <dbReference type="EMBL" id="MDE45328.1"/>
    </source>
</evidence>
<dbReference type="PANTHER" id="PTHR11686:SF9">
    <property type="entry name" value="RE13973P"/>
    <property type="match status" value="1"/>
</dbReference>
<feature type="compositionally biased region" description="Basic and acidic residues" evidence="4">
    <location>
        <begin position="113"/>
        <end position="122"/>
    </location>
</feature>
<evidence type="ECO:0000256" key="5">
    <source>
        <dbReference type="SAM" id="Phobius"/>
    </source>
</evidence>
<keyword evidence="1" id="KW-0800">Toxin</keyword>
<keyword evidence="1" id="KW-1199">Hemostasis impairing toxin</keyword>
<dbReference type="Gene3D" id="1.10.246.130">
    <property type="match status" value="1"/>
</dbReference>
<dbReference type="FunFam" id="3.60.20.40:FF:000001">
    <property type="entry name" value="Gamma-glutamyltranspeptidase 1"/>
    <property type="match status" value="1"/>
</dbReference>
<feature type="region of interest" description="Disordered" evidence="4">
    <location>
        <begin position="230"/>
        <end position="334"/>
    </location>
</feature>
<feature type="compositionally biased region" description="Acidic residues" evidence="4">
    <location>
        <begin position="93"/>
        <end position="112"/>
    </location>
</feature>
<feature type="region of interest" description="Disordered" evidence="4">
    <location>
        <begin position="1"/>
        <end position="216"/>
    </location>
</feature>
<dbReference type="GO" id="GO:0005886">
    <property type="term" value="C:plasma membrane"/>
    <property type="evidence" value="ECO:0007669"/>
    <property type="project" value="TreeGrafter"/>
</dbReference>
<keyword evidence="5" id="KW-1133">Transmembrane helix</keyword>
<dbReference type="InterPro" id="IPR000101">
    <property type="entry name" value="GGT_peptidase"/>
</dbReference>
<evidence type="ECO:0000256" key="1">
    <source>
        <dbReference type="ARBA" id="ARBA00084097"/>
    </source>
</evidence>
<reference evidence="6" key="1">
    <citation type="submission" date="2018-10" db="EMBL/GenBank/DDBJ databases">
        <title>Transcriptome assembly of Aceria tosichella (Wheat curl mite) Type 2.</title>
        <authorList>
            <person name="Scully E.D."/>
            <person name="Geib S.M."/>
            <person name="Palmer N.A."/>
            <person name="Gupta A.K."/>
            <person name="Sarath G."/>
            <person name="Tatineni S."/>
        </authorList>
    </citation>
    <scope>NUCLEOTIDE SEQUENCE</scope>
    <source>
        <strain evidence="6">LincolnNE</strain>
    </source>
</reference>
<dbReference type="FunFam" id="1.10.246.130:FF:000001">
    <property type="entry name" value="Gamma-glutamyltransferase 5 isoform 1"/>
    <property type="match status" value="1"/>
</dbReference>
<feature type="compositionally biased region" description="Polar residues" evidence="4">
    <location>
        <begin position="320"/>
        <end position="331"/>
    </location>
</feature>
<organism evidence="6">
    <name type="scientific">Aceria tosichella</name>
    <name type="common">wheat curl mite</name>
    <dbReference type="NCBI Taxonomy" id="561515"/>
    <lineage>
        <taxon>Eukaryota</taxon>
        <taxon>Metazoa</taxon>
        <taxon>Ecdysozoa</taxon>
        <taxon>Arthropoda</taxon>
        <taxon>Chelicerata</taxon>
        <taxon>Arachnida</taxon>
        <taxon>Acari</taxon>
        <taxon>Acariformes</taxon>
        <taxon>Trombidiformes</taxon>
        <taxon>Prostigmata</taxon>
        <taxon>Eupodina</taxon>
        <taxon>Eriophyoidea</taxon>
        <taxon>Eriophyidae</taxon>
        <taxon>Eriophyinae</taxon>
        <taxon>Aceriini</taxon>
        <taxon>Aceria</taxon>
    </lineage>
</organism>
<dbReference type="GO" id="GO:0006751">
    <property type="term" value="P:glutathione catabolic process"/>
    <property type="evidence" value="ECO:0007669"/>
    <property type="project" value="InterPro"/>
</dbReference>
<dbReference type="Gene3D" id="3.60.20.40">
    <property type="match status" value="1"/>
</dbReference>
<feature type="binding site" evidence="3">
    <location>
        <begin position="969"/>
        <end position="970"/>
    </location>
    <ligand>
        <name>L-glutamate</name>
        <dbReference type="ChEBI" id="CHEBI:29985"/>
    </ligand>
</feature>
<feature type="compositionally biased region" description="Basic and acidic residues" evidence="4">
    <location>
        <begin position="274"/>
        <end position="285"/>
    </location>
</feature>
<dbReference type="SUPFAM" id="SSF56235">
    <property type="entry name" value="N-terminal nucleophile aminohydrolases (Ntn hydrolases)"/>
    <property type="match status" value="1"/>
</dbReference>
<protein>
    <submittedName>
        <fullName evidence="6">Gamma-glutamyltranspeptidase 1</fullName>
    </submittedName>
</protein>
<dbReference type="PANTHER" id="PTHR11686">
    <property type="entry name" value="GAMMA GLUTAMYL TRANSPEPTIDASE"/>
    <property type="match status" value="1"/>
</dbReference>
<evidence type="ECO:0000256" key="2">
    <source>
        <dbReference type="PIRSR" id="PIRSR600101-1"/>
    </source>
</evidence>
<dbReference type="AlphaFoldDB" id="A0A6G1S4M9"/>
<dbReference type="InterPro" id="IPR043138">
    <property type="entry name" value="GGT_lsub"/>
</dbReference>
<evidence type="ECO:0000256" key="3">
    <source>
        <dbReference type="PIRSR" id="PIRSR600101-2"/>
    </source>
</evidence>
<sequence>MDSSSIMQEPVDIRQRRKKSTRQPDSRSAPAEVPESDIIEEPVTFSAGEIIEHDNNSDGHSNIVNKQEATTAANDKVDISTESSNEITTIVIDDTDDGDGDGDPLDDLSDEASDSHQHELRSKIAQQLWGEQHQHQQQLQQQQQHRRHRAKNSRTQATGVKVSSSSINRLKRTSSKMNNPGNIVELLSDSSDHDGDIDNSDNGYEEEDKDSDDRDHDVCEIYNQTKLATDSNDDYTNKAADSGSNVFSRADQLRQDRSSSLRLRTRSTRSKNRLRQEHEDLHSRASVDGNDGSGDGSQSFAYPKFDGFGVKKNTDDNNNSKHFINRNSNSLCPDLNERYNKPRYSSHSKEDSYKCSECESAFRVVSGTISRVLNLIQRDKSSTKSHNSLCGHQAKMPGVGKSTVDKPRKYSIADSEELVQSNLEKVNEWQDHQELSAPISGKRKRVNISNMSNNNYQSLAGPSARKSFKTGKHREFFNLSEKNGYTRLGYSYHQRSPKTSFLHELKRFFLLLLIIVVCGFVLWQIYEVLIEEENYLGVVKYSPSEFGKFNKYAVSTDAAPCAKIGKDLLAKGGHAVDAAIGTLICMGVVLPNSLGLGGGCLMTIYDNTTKMGTVIDGRETAPDYATENMFAGDPLSSSRGPLSVGVPGELAAYWEAHQRFGRLSWSELFDASIEMAENGFQTVEHLSFALRDLSHSKYITPPLAKLLTNNATGEYYSEGEIMYQRELAQTLRRIRDKGVSEFYDGPTGQMFIDDLRKQGGKMTIENLRSYKADVKKAAEFRLNDDLRVLTQPVPGSGVVLGIILRIMQELGYYKNLKPKSDFASASLYYHHLTEAFKFAYAQRAALEDDPDDPTRLNLLLNKISSDEFIKDIVSKITDDKTHPSAYYGGLEYFQEDHGTAHTSVIDNEGNSVAITTSVNLYFGSGLVSPSTGIIYNDVMDDFVSPNLTNKFQLPPTKYNHIRPGKRPLSSMAPSVFIDGHGNPKLIIGASGGSKITTAIAMVALRNLFFNENIKTAIDSSRIHHQFLPDKIMFEANFPPEILSSLAHRGHNLKVITGRSSVVMAVACDYKNSSKVITANSDYRKGGTVAGT</sequence>
<accession>A0A6G1S4M9</accession>
<feature type="compositionally biased region" description="Basic residues" evidence="4">
    <location>
        <begin position="263"/>
        <end position="273"/>
    </location>
</feature>
<feature type="binding site" evidence="3">
    <location>
        <begin position="917"/>
        <end position="919"/>
    </location>
    <ligand>
        <name>L-glutamate</name>
        <dbReference type="ChEBI" id="CHEBI:29985"/>
    </ligand>
</feature>
<keyword evidence="5" id="KW-0472">Membrane</keyword>
<feature type="transmembrane region" description="Helical" evidence="5">
    <location>
        <begin position="508"/>
        <end position="526"/>
    </location>
</feature>
<feature type="binding site" evidence="3">
    <location>
        <position position="941"/>
    </location>
    <ligand>
        <name>L-glutamate</name>
        <dbReference type="ChEBI" id="CHEBI:29985"/>
    </ligand>
</feature>
<feature type="compositionally biased region" description="Acidic residues" evidence="4">
    <location>
        <begin position="197"/>
        <end position="210"/>
    </location>
</feature>
<feature type="compositionally biased region" description="Polar residues" evidence="4">
    <location>
        <begin position="153"/>
        <end position="168"/>
    </location>
</feature>
<dbReference type="NCBIfam" id="TIGR00066">
    <property type="entry name" value="g_glut_trans"/>
    <property type="match status" value="1"/>
</dbReference>
<feature type="binding site" evidence="3">
    <location>
        <position position="992"/>
    </location>
    <ligand>
        <name>L-glutamate</name>
        <dbReference type="ChEBI" id="CHEBI:29985"/>
    </ligand>
</feature>
<evidence type="ECO:0000256" key="4">
    <source>
        <dbReference type="SAM" id="MobiDB-lite"/>
    </source>
</evidence>
<gene>
    <name evidence="6" type="primary">Ggt1_0</name>
    <name evidence="6" type="ORF">g.15686</name>
</gene>
<dbReference type="EMBL" id="GGYP01000557">
    <property type="protein sequence ID" value="MDE45328.1"/>
    <property type="molecule type" value="Transcribed_RNA"/>
</dbReference>
<proteinExistence type="predicted"/>
<dbReference type="InterPro" id="IPR043137">
    <property type="entry name" value="GGT_ssub_C"/>
</dbReference>
<keyword evidence="1" id="KW-1202">Platelet aggregation activating toxin</keyword>
<feature type="active site" description="Nucleophile" evidence="2">
    <location>
        <position position="899"/>
    </location>
</feature>
<feature type="region of interest" description="Disordered" evidence="4">
    <location>
        <begin position="383"/>
        <end position="405"/>
    </location>
</feature>
<dbReference type="InterPro" id="IPR029055">
    <property type="entry name" value="Ntn_hydrolases_N"/>
</dbReference>
<name>A0A6G1S4M9_9ACAR</name>
<feature type="compositionally biased region" description="Polar residues" evidence="4">
    <location>
        <begin position="58"/>
        <end position="73"/>
    </location>
</feature>